<dbReference type="GeneID" id="31002991"/>
<evidence type="ECO:0000313" key="2">
    <source>
        <dbReference type="EMBL" id="OKL61344.1"/>
    </source>
</evidence>
<sequence length="385" mass="41370">MQQHWVHSWAAMQQPAKATNLPSESFTLRQTARLSLGTSSHIRLRLSNAFGDRPLTIAKATIARSADNASGTNAVQPDTLHPLTFSGDPEACIPAGALVVSDPINIGGLPPATAVSISLFLPDGQLPGGIVTLHPGSRTTSWYYISGIEILVPRESSAFVLIGDSITDGRGSKTNGDTRWPDLLFSRLQTQPHEETSNSAPSISLINQSAGGNCVLEDSSGGPSVLARLDRDVLSLSGVRFAMIFEGVNDIGIAPPDPKIQAIIEKRLIAGYVQIATRLKAAGIFVAFATLTPFGAPREEDEGSNRDTTPYSHPVRELTRQRVNNWIRGHSPAVFDAVVDFDAVLRDPEDSSVLAREYDSGDHLHPNQAAFQALANHFPIDVFCL</sequence>
<accession>A0A225ASM3</accession>
<feature type="domain" description="SGNH hydrolase-type esterase" evidence="1">
    <location>
        <begin position="161"/>
        <end position="372"/>
    </location>
</feature>
<dbReference type="SUPFAM" id="SSF52266">
    <property type="entry name" value="SGNH hydrolase"/>
    <property type="match status" value="1"/>
</dbReference>
<reference evidence="2 3" key="1">
    <citation type="submission" date="2015-06" db="EMBL/GenBank/DDBJ databases">
        <title>Talaromyces atroroseus IBT 11181 draft genome.</title>
        <authorList>
            <person name="Rasmussen K.B."/>
            <person name="Rasmussen S."/>
            <person name="Petersen B."/>
            <person name="Sicheritz-Ponten T."/>
            <person name="Mortensen U.H."/>
            <person name="Thrane U."/>
        </authorList>
    </citation>
    <scope>NUCLEOTIDE SEQUENCE [LARGE SCALE GENOMIC DNA]</scope>
    <source>
        <strain evidence="2 3">IBT 11181</strain>
    </source>
</reference>
<keyword evidence="3" id="KW-1185">Reference proteome</keyword>
<dbReference type="Proteomes" id="UP000214365">
    <property type="component" value="Unassembled WGS sequence"/>
</dbReference>
<dbReference type="EMBL" id="LFMY01000004">
    <property type="protein sequence ID" value="OKL61344.1"/>
    <property type="molecule type" value="Genomic_DNA"/>
</dbReference>
<organism evidence="2 3">
    <name type="scientific">Talaromyces atroroseus</name>
    <dbReference type="NCBI Taxonomy" id="1441469"/>
    <lineage>
        <taxon>Eukaryota</taxon>
        <taxon>Fungi</taxon>
        <taxon>Dikarya</taxon>
        <taxon>Ascomycota</taxon>
        <taxon>Pezizomycotina</taxon>
        <taxon>Eurotiomycetes</taxon>
        <taxon>Eurotiomycetidae</taxon>
        <taxon>Eurotiales</taxon>
        <taxon>Trichocomaceae</taxon>
        <taxon>Talaromyces</taxon>
        <taxon>Talaromyces sect. Trachyspermi</taxon>
    </lineage>
</organism>
<evidence type="ECO:0000259" key="1">
    <source>
        <dbReference type="Pfam" id="PF13472"/>
    </source>
</evidence>
<dbReference type="InterPro" id="IPR053140">
    <property type="entry name" value="GDSL_Rv0518-like"/>
</dbReference>
<comment type="caution">
    <text evidence="2">The sequence shown here is derived from an EMBL/GenBank/DDBJ whole genome shotgun (WGS) entry which is preliminary data.</text>
</comment>
<dbReference type="STRING" id="1441469.A0A225ASM3"/>
<protein>
    <recommendedName>
        <fullName evidence="1">SGNH hydrolase-type esterase domain-containing protein</fullName>
    </recommendedName>
</protein>
<dbReference type="Gene3D" id="3.40.50.1110">
    <property type="entry name" value="SGNH hydrolase"/>
    <property type="match status" value="1"/>
</dbReference>
<dbReference type="Pfam" id="PF13472">
    <property type="entry name" value="Lipase_GDSL_2"/>
    <property type="match status" value="1"/>
</dbReference>
<proteinExistence type="predicted"/>
<evidence type="ECO:0000313" key="3">
    <source>
        <dbReference type="Proteomes" id="UP000214365"/>
    </source>
</evidence>
<dbReference type="PANTHER" id="PTHR43784">
    <property type="entry name" value="GDSL-LIKE LIPASE/ACYLHYDROLASE, PUTATIVE (AFU_ORTHOLOGUE AFUA_2G00820)-RELATED"/>
    <property type="match status" value="1"/>
</dbReference>
<gene>
    <name evidence="2" type="ORF">UA08_03236</name>
</gene>
<name>A0A225ASM3_TALAT</name>
<dbReference type="AlphaFoldDB" id="A0A225ASM3"/>
<dbReference type="InterPro" id="IPR013830">
    <property type="entry name" value="SGNH_hydro"/>
</dbReference>
<dbReference type="CDD" id="cd01830">
    <property type="entry name" value="XynE_like"/>
    <property type="match status" value="1"/>
</dbReference>
<dbReference type="InterPro" id="IPR036514">
    <property type="entry name" value="SGNH_hydro_sf"/>
</dbReference>
<dbReference type="PANTHER" id="PTHR43784:SF2">
    <property type="entry name" value="GDSL-LIKE LIPASE_ACYLHYDROLASE, PUTATIVE (AFU_ORTHOLOGUE AFUA_2G00820)-RELATED"/>
    <property type="match status" value="1"/>
</dbReference>
<dbReference type="OrthoDB" id="10071171at2759"/>
<dbReference type="RefSeq" id="XP_020121465.1">
    <property type="nucleotide sequence ID" value="XM_020265514.1"/>
</dbReference>